<evidence type="ECO:0008006" key="12">
    <source>
        <dbReference type="Google" id="ProtNLM"/>
    </source>
</evidence>
<feature type="transmembrane region" description="Helical" evidence="9">
    <location>
        <begin position="402"/>
        <end position="421"/>
    </location>
</feature>
<name>A0A448YWF3_9STRA</name>
<evidence type="ECO:0000256" key="5">
    <source>
        <dbReference type="ARBA" id="ARBA00022989"/>
    </source>
</evidence>
<dbReference type="EMBL" id="CAACVS010000019">
    <property type="protein sequence ID" value="VEU34114.1"/>
    <property type="molecule type" value="Genomic_DNA"/>
</dbReference>
<feature type="transmembrane region" description="Helical" evidence="9">
    <location>
        <begin position="210"/>
        <end position="229"/>
    </location>
</feature>
<keyword evidence="2" id="KW-0813">Transport</keyword>
<dbReference type="GO" id="GO:0005886">
    <property type="term" value="C:plasma membrane"/>
    <property type="evidence" value="ECO:0007669"/>
    <property type="project" value="UniProtKB-SubCell"/>
</dbReference>
<dbReference type="PANTHER" id="PTHR33281">
    <property type="entry name" value="UPF0187 PROTEIN YNEE"/>
    <property type="match status" value="1"/>
</dbReference>
<feature type="region of interest" description="Disordered" evidence="8">
    <location>
        <begin position="483"/>
        <end position="506"/>
    </location>
</feature>
<organism evidence="10 11">
    <name type="scientific">Pseudo-nitzschia multistriata</name>
    <dbReference type="NCBI Taxonomy" id="183589"/>
    <lineage>
        <taxon>Eukaryota</taxon>
        <taxon>Sar</taxon>
        <taxon>Stramenopiles</taxon>
        <taxon>Ochrophyta</taxon>
        <taxon>Bacillariophyta</taxon>
        <taxon>Bacillariophyceae</taxon>
        <taxon>Bacillariophycidae</taxon>
        <taxon>Bacillariales</taxon>
        <taxon>Bacillariaceae</taxon>
        <taxon>Pseudo-nitzschia</taxon>
    </lineage>
</organism>
<feature type="transmembrane region" description="Helical" evidence="9">
    <location>
        <begin position="375"/>
        <end position="396"/>
    </location>
</feature>
<keyword evidence="5 9" id="KW-1133">Transmembrane helix</keyword>
<keyword evidence="6" id="KW-0406">Ion transport</keyword>
<feature type="transmembrane region" description="Helical" evidence="9">
    <location>
        <begin position="179"/>
        <end position="198"/>
    </location>
</feature>
<evidence type="ECO:0000256" key="3">
    <source>
        <dbReference type="ARBA" id="ARBA00022475"/>
    </source>
</evidence>
<dbReference type="InterPro" id="IPR044669">
    <property type="entry name" value="YneE/VCCN1/2-like"/>
</dbReference>
<dbReference type="GO" id="GO:0005254">
    <property type="term" value="F:chloride channel activity"/>
    <property type="evidence" value="ECO:0007669"/>
    <property type="project" value="InterPro"/>
</dbReference>
<evidence type="ECO:0000256" key="4">
    <source>
        <dbReference type="ARBA" id="ARBA00022692"/>
    </source>
</evidence>
<keyword evidence="11" id="KW-1185">Reference proteome</keyword>
<evidence type="ECO:0000313" key="10">
    <source>
        <dbReference type="EMBL" id="VEU34114.1"/>
    </source>
</evidence>
<dbReference type="Pfam" id="PF25539">
    <property type="entry name" value="Bestrophin_2"/>
    <property type="match status" value="1"/>
</dbReference>
<dbReference type="OrthoDB" id="1368at2759"/>
<accession>A0A448YWF3</accession>
<proteinExistence type="predicted"/>
<protein>
    <recommendedName>
        <fullName evidence="12">Bestrophin homolog</fullName>
    </recommendedName>
</protein>
<evidence type="ECO:0000256" key="2">
    <source>
        <dbReference type="ARBA" id="ARBA00022448"/>
    </source>
</evidence>
<dbReference type="PANTHER" id="PTHR33281:SF19">
    <property type="entry name" value="VOLTAGE-DEPENDENT ANION CHANNEL-FORMING PROTEIN YNEE"/>
    <property type="match status" value="1"/>
</dbReference>
<sequence length="506" mass="56771">MYNSGRIDASDHGRLNDSMSSIGTTSSIRRRASTNSIPGGAMDLYYGHFSLADFQDGKRFSADDHTTILRDTQTAMQNISSRLLLGGTSSRPTAAVQDSKKNVNKSNNESAAMDRVRLGVGLYRNFPLARQALQNSQNRQAALKKGGHKQMNHVRGTDGWWRTLLTIEDRALDNILGPWLVVCCNAILACLLVEVWDIQLPVEALEQWDTIYALVLKTSLAFLLVFRLNRCAMRFWEARGYWGNMNHQTRNLVGTLLMYGTHSPNNRDAAIQWGSALCISAKNFIRSERHYEPNELAGFLTRHQTKRLSEANHGPLYAASMCRHYIEKIFRVDADTPPGLAHAYTVRMQECESYVAGMIESVSGMEKIRSTPLPIAYVAHLRIFLIAYTFILPYVWVNEWSWATIPLTAVTAFALLGIEGASSEVEIPFSKNRTNHLALDAYCLVILESVTCLVVQDANLHVQGRKGKGSVDKFKMFRATEEIDEASYESSSSEEEDDDDDNEIKV</sequence>
<dbReference type="AlphaFoldDB" id="A0A448YWF3"/>
<gene>
    <name evidence="10" type="ORF">PSNMU_V1.4_AUG-EV-PASAV3_0008080</name>
</gene>
<keyword evidence="4 9" id="KW-0812">Transmembrane</keyword>
<feature type="region of interest" description="Disordered" evidence="8">
    <location>
        <begin position="85"/>
        <end position="108"/>
    </location>
</feature>
<evidence type="ECO:0000256" key="8">
    <source>
        <dbReference type="SAM" id="MobiDB-lite"/>
    </source>
</evidence>
<feature type="compositionally biased region" description="Low complexity" evidence="8">
    <location>
        <begin position="18"/>
        <end position="34"/>
    </location>
</feature>
<comment type="subcellular location">
    <subcellularLocation>
        <location evidence="1">Cell membrane</location>
        <topology evidence="1">Multi-pass membrane protein</topology>
    </subcellularLocation>
</comment>
<keyword evidence="7 9" id="KW-0472">Membrane</keyword>
<evidence type="ECO:0000256" key="7">
    <source>
        <dbReference type="ARBA" id="ARBA00023136"/>
    </source>
</evidence>
<evidence type="ECO:0000313" key="11">
    <source>
        <dbReference type="Proteomes" id="UP000291116"/>
    </source>
</evidence>
<feature type="region of interest" description="Disordered" evidence="8">
    <location>
        <begin position="1"/>
        <end position="34"/>
    </location>
</feature>
<dbReference type="Proteomes" id="UP000291116">
    <property type="component" value="Unassembled WGS sequence"/>
</dbReference>
<evidence type="ECO:0000256" key="1">
    <source>
        <dbReference type="ARBA" id="ARBA00004651"/>
    </source>
</evidence>
<evidence type="ECO:0000256" key="9">
    <source>
        <dbReference type="SAM" id="Phobius"/>
    </source>
</evidence>
<reference evidence="10 11" key="1">
    <citation type="submission" date="2019-01" db="EMBL/GenBank/DDBJ databases">
        <authorList>
            <person name="Ferrante I. M."/>
        </authorList>
    </citation>
    <scope>NUCLEOTIDE SEQUENCE [LARGE SCALE GENOMIC DNA]</scope>
    <source>
        <strain evidence="10 11">B856</strain>
    </source>
</reference>
<evidence type="ECO:0000256" key="6">
    <source>
        <dbReference type="ARBA" id="ARBA00023065"/>
    </source>
</evidence>
<keyword evidence="3" id="KW-1003">Cell membrane</keyword>